<dbReference type="InterPro" id="IPR020846">
    <property type="entry name" value="MFS_dom"/>
</dbReference>
<dbReference type="AlphaFoldDB" id="A0A9D1TYD2"/>
<organism evidence="8 9">
    <name type="scientific">Candidatus Rikenella faecigallinarum</name>
    <dbReference type="NCBI Taxonomy" id="2838745"/>
    <lineage>
        <taxon>Bacteria</taxon>
        <taxon>Pseudomonadati</taxon>
        <taxon>Bacteroidota</taxon>
        <taxon>Bacteroidia</taxon>
        <taxon>Bacteroidales</taxon>
        <taxon>Rikenellaceae</taxon>
        <taxon>Rikenella</taxon>
    </lineage>
</organism>
<proteinExistence type="predicted"/>
<comment type="caution">
    <text evidence="8">The sequence shown here is derived from an EMBL/GenBank/DDBJ whole genome shotgun (WGS) entry which is preliminary data.</text>
</comment>
<keyword evidence="3 6" id="KW-0812">Transmembrane</keyword>
<protein>
    <submittedName>
        <fullName evidence="8">MFS transporter AraJ</fullName>
    </submittedName>
</protein>
<comment type="subcellular location">
    <subcellularLocation>
        <location evidence="1">Cell membrane</location>
        <topology evidence="1">Multi-pass membrane protein</topology>
    </subcellularLocation>
</comment>
<feature type="transmembrane region" description="Helical" evidence="6">
    <location>
        <begin position="94"/>
        <end position="115"/>
    </location>
</feature>
<evidence type="ECO:0000256" key="2">
    <source>
        <dbReference type="ARBA" id="ARBA00022475"/>
    </source>
</evidence>
<dbReference type="Gene3D" id="1.20.1250.20">
    <property type="entry name" value="MFS general substrate transporter like domains"/>
    <property type="match status" value="2"/>
</dbReference>
<keyword evidence="2" id="KW-1003">Cell membrane</keyword>
<evidence type="ECO:0000313" key="9">
    <source>
        <dbReference type="Proteomes" id="UP000823926"/>
    </source>
</evidence>
<evidence type="ECO:0000313" key="8">
    <source>
        <dbReference type="EMBL" id="HIW10580.1"/>
    </source>
</evidence>
<evidence type="ECO:0000256" key="3">
    <source>
        <dbReference type="ARBA" id="ARBA00022692"/>
    </source>
</evidence>
<accession>A0A9D1TYD2</accession>
<dbReference type="InterPro" id="IPR036259">
    <property type="entry name" value="MFS_trans_sf"/>
</dbReference>
<dbReference type="EMBL" id="DXHL01000019">
    <property type="protein sequence ID" value="HIW10580.1"/>
    <property type="molecule type" value="Genomic_DNA"/>
</dbReference>
<dbReference type="NCBIfam" id="NF007498">
    <property type="entry name" value="PRK10091.1"/>
    <property type="match status" value="1"/>
</dbReference>
<dbReference type="Pfam" id="PF07690">
    <property type="entry name" value="MFS_1"/>
    <property type="match status" value="1"/>
</dbReference>
<evidence type="ECO:0000256" key="5">
    <source>
        <dbReference type="ARBA" id="ARBA00023136"/>
    </source>
</evidence>
<feature type="transmembrane region" description="Helical" evidence="6">
    <location>
        <begin position="68"/>
        <end position="88"/>
    </location>
</feature>
<feature type="transmembrane region" description="Helical" evidence="6">
    <location>
        <begin position="157"/>
        <end position="177"/>
    </location>
</feature>
<dbReference type="SUPFAM" id="SSF103473">
    <property type="entry name" value="MFS general substrate transporter"/>
    <property type="match status" value="1"/>
</dbReference>
<feature type="transmembrane region" description="Helical" evidence="6">
    <location>
        <begin position="198"/>
        <end position="220"/>
    </location>
</feature>
<feature type="domain" description="Major facilitator superfamily (MFS) profile" evidence="7">
    <location>
        <begin position="4"/>
        <end position="379"/>
    </location>
</feature>
<feature type="transmembrane region" description="Helical" evidence="6">
    <location>
        <begin position="353"/>
        <end position="375"/>
    </location>
</feature>
<evidence type="ECO:0000259" key="7">
    <source>
        <dbReference type="PROSITE" id="PS50850"/>
    </source>
</evidence>
<evidence type="ECO:0000256" key="4">
    <source>
        <dbReference type="ARBA" id="ARBA00022989"/>
    </source>
</evidence>
<feature type="transmembrane region" description="Helical" evidence="6">
    <location>
        <begin position="235"/>
        <end position="254"/>
    </location>
</feature>
<keyword evidence="5 6" id="KW-0472">Membrane</keyword>
<evidence type="ECO:0000256" key="6">
    <source>
        <dbReference type="SAM" id="Phobius"/>
    </source>
</evidence>
<feature type="transmembrane region" description="Helical" evidence="6">
    <location>
        <begin position="42"/>
        <end position="61"/>
    </location>
</feature>
<dbReference type="InterPro" id="IPR011701">
    <property type="entry name" value="MFS"/>
</dbReference>
<keyword evidence="4 6" id="KW-1133">Transmembrane helix</keyword>
<evidence type="ECO:0000256" key="1">
    <source>
        <dbReference type="ARBA" id="ARBA00004651"/>
    </source>
</evidence>
<dbReference type="PROSITE" id="PS50850">
    <property type="entry name" value="MFS"/>
    <property type="match status" value="1"/>
</dbReference>
<reference evidence="8" key="2">
    <citation type="submission" date="2021-04" db="EMBL/GenBank/DDBJ databases">
        <authorList>
            <person name="Gilroy R."/>
        </authorList>
    </citation>
    <scope>NUCLEOTIDE SEQUENCE</scope>
    <source>
        <strain evidence="8">ChiBcec15-1070</strain>
    </source>
</reference>
<feature type="transmembrane region" description="Helical" evidence="6">
    <location>
        <begin position="127"/>
        <end position="145"/>
    </location>
</feature>
<reference evidence="8" key="1">
    <citation type="journal article" date="2021" name="PeerJ">
        <title>Extensive microbial diversity within the chicken gut microbiome revealed by metagenomics and culture.</title>
        <authorList>
            <person name="Gilroy R."/>
            <person name="Ravi A."/>
            <person name="Getino M."/>
            <person name="Pursley I."/>
            <person name="Horton D.L."/>
            <person name="Alikhan N.F."/>
            <person name="Baker D."/>
            <person name="Gharbi K."/>
            <person name="Hall N."/>
            <person name="Watson M."/>
            <person name="Adriaenssens E.M."/>
            <person name="Foster-Nyarko E."/>
            <person name="Jarju S."/>
            <person name="Secka A."/>
            <person name="Antonio M."/>
            <person name="Oren A."/>
            <person name="Chaudhuri R.R."/>
            <person name="La Ragione R."/>
            <person name="Hildebrand F."/>
            <person name="Pallen M.J."/>
        </authorList>
    </citation>
    <scope>NUCLEOTIDE SEQUENCE</scope>
    <source>
        <strain evidence="8">ChiBcec15-1070</strain>
    </source>
</reference>
<dbReference type="CDD" id="cd17324">
    <property type="entry name" value="MFS_NepI_like"/>
    <property type="match status" value="1"/>
</dbReference>
<sequence>MRKSLIALAFGTLGLGIAEFVMMGILPDVAAEMGVDIATAGQLISAYAIGVCVGAPMLILARKFPLKNILLVLVALMMAGNLFAAAAPNFWTLFAARFISGLPHGAYFGVGSIVAAKLADEGKGSSAVSIMIAGMTVANLFGVPLGTSLSNTISWRLPFLLVGIWSVVTLFYIWRWVPQVEGLPDTGFRGQFRFLKHLAPWLVLGATMFGNGSVFCWYSYINPLLTQVSGFSAEAVSLLMIMAGAGMVVGNLLGGRLSDRYMPGRVAMVTQGSIMVLLLAIFFAAPVGWLTALLMCCCTAGLFAISSPQQLLLIRYAPGGEMLGAASVQVAFNLGNALGAYVGGLPLKAGLGYQYPALIAAPVALIGFTLLLAFYRRYERKPLLPAKVAK</sequence>
<gene>
    <name evidence="8" type="primary">araJ</name>
    <name evidence="8" type="ORF">H9888_03665</name>
</gene>
<dbReference type="InterPro" id="IPR050189">
    <property type="entry name" value="MFS_Efflux_Transporters"/>
</dbReference>
<dbReference type="Proteomes" id="UP000823926">
    <property type="component" value="Unassembled WGS sequence"/>
</dbReference>
<dbReference type="GO" id="GO:0005886">
    <property type="term" value="C:plasma membrane"/>
    <property type="evidence" value="ECO:0007669"/>
    <property type="project" value="UniProtKB-SubCell"/>
</dbReference>
<dbReference type="GO" id="GO:0022857">
    <property type="term" value="F:transmembrane transporter activity"/>
    <property type="evidence" value="ECO:0007669"/>
    <property type="project" value="InterPro"/>
</dbReference>
<name>A0A9D1TYD2_9BACT</name>
<dbReference type="PANTHER" id="PTHR43124">
    <property type="entry name" value="PURINE EFFLUX PUMP PBUE"/>
    <property type="match status" value="1"/>
</dbReference>
<feature type="transmembrane region" description="Helical" evidence="6">
    <location>
        <begin position="266"/>
        <end position="285"/>
    </location>
</feature>
<dbReference type="PANTHER" id="PTHR43124:SF6">
    <property type="entry name" value="TRANSPORTER ARAJ-RELATED"/>
    <property type="match status" value="1"/>
</dbReference>